<evidence type="ECO:0000259" key="9">
    <source>
        <dbReference type="PROSITE" id="PS51650"/>
    </source>
</evidence>
<dbReference type="CDD" id="cd08679">
    <property type="entry name" value="C2_DOCK180_related"/>
    <property type="match status" value="1"/>
</dbReference>
<feature type="compositionally biased region" description="Polar residues" evidence="7">
    <location>
        <begin position="129"/>
        <end position="149"/>
    </location>
</feature>
<feature type="region of interest" description="Disordered" evidence="7">
    <location>
        <begin position="1956"/>
        <end position="1976"/>
    </location>
</feature>
<feature type="compositionally biased region" description="Low complexity" evidence="7">
    <location>
        <begin position="2055"/>
        <end position="2069"/>
    </location>
</feature>
<comment type="similarity">
    <text evidence="6">Belongs to the DOCK family.</text>
</comment>
<dbReference type="InterPro" id="IPR027357">
    <property type="entry name" value="DOCKER_dom"/>
</dbReference>
<organism evidence="11 12">
    <name type="scientific">Phyllosticta citricarpa</name>
    <dbReference type="NCBI Taxonomy" id="55181"/>
    <lineage>
        <taxon>Eukaryota</taxon>
        <taxon>Fungi</taxon>
        <taxon>Dikarya</taxon>
        <taxon>Ascomycota</taxon>
        <taxon>Pezizomycotina</taxon>
        <taxon>Dothideomycetes</taxon>
        <taxon>Dothideomycetes incertae sedis</taxon>
        <taxon>Botryosphaeriales</taxon>
        <taxon>Phyllostictaceae</taxon>
        <taxon>Phyllosticta</taxon>
    </lineage>
</organism>
<feature type="domain" description="DOCKER" evidence="10">
    <location>
        <begin position="1449"/>
        <end position="1861"/>
    </location>
</feature>
<dbReference type="Pfam" id="PF14429">
    <property type="entry name" value="DOCK-C2"/>
    <property type="match status" value="1"/>
</dbReference>
<dbReference type="Proteomes" id="UP001365128">
    <property type="component" value="Unassembled WGS sequence"/>
</dbReference>
<dbReference type="Pfam" id="PF23554">
    <property type="entry name" value="TPR_DOCK"/>
    <property type="match status" value="1"/>
</dbReference>
<dbReference type="PROSITE" id="PS50002">
    <property type="entry name" value="SH3"/>
    <property type="match status" value="1"/>
</dbReference>
<evidence type="ECO:0000256" key="4">
    <source>
        <dbReference type="ARBA" id="ARBA00022553"/>
    </source>
</evidence>
<dbReference type="CDD" id="cd11684">
    <property type="entry name" value="DHR2_DOCK"/>
    <property type="match status" value="1"/>
</dbReference>
<gene>
    <name evidence="11" type="ORF">IWX46DRAFT_590084</name>
</gene>
<dbReference type="InterPro" id="IPR027007">
    <property type="entry name" value="C2_DOCK-type_domain"/>
</dbReference>
<feature type="compositionally biased region" description="Acidic residues" evidence="7">
    <location>
        <begin position="1791"/>
        <end position="1800"/>
    </location>
</feature>
<dbReference type="Gene3D" id="1.20.1270.350">
    <property type="entry name" value="Dedicator of cytokinesis N-terminal subdomain"/>
    <property type="match status" value="1"/>
</dbReference>
<evidence type="ECO:0000259" key="8">
    <source>
        <dbReference type="PROSITE" id="PS50002"/>
    </source>
</evidence>
<feature type="domain" description="C2 DOCK-type" evidence="9">
    <location>
        <begin position="625"/>
        <end position="801"/>
    </location>
</feature>
<dbReference type="PANTHER" id="PTHR45653:SF10">
    <property type="entry name" value="MYOBLAST CITY, ISOFORM B"/>
    <property type="match status" value="1"/>
</dbReference>
<protein>
    <submittedName>
        <fullName evidence="11">Uncharacterized protein</fullName>
    </submittedName>
</protein>
<evidence type="ECO:0000313" key="12">
    <source>
        <dbReference type="Proteomes" id="UP001365128"/>
    </source>
</evidence>
<name>A0ABR1MLZ5_9PEZI</name>
<comment type="caution">
    <text evidence="11">The sequence shown here is derived from an EMBL/GenBank/DDBJ whole genome shotgun (WGS) entry which is preliminary data.</text>
</comment>
<sequence length="2164" mass="238101">MPWRPVPRIAFAICTYPFQPSSPADLPLEIGDELYIIEQGGKDGAWYRGYLVAPPSLLAGLTSSKGQTLEARVFSGIFPRCCVEVREVLGDAKANGIDEDGVANGQQRPGSDGHASDGEQPVNGLITPDESSTSSPATAKSHSRASNNLGLALTPKDAKRSSMLLRHGSQKGKRETSGYFLPLSPVSVASRDPNAPKPPAPVPMLKIGDETPTSLSEPLVDEIASCLREWHSTKVHELLLGRRYGTLDKMTTLVLKLDSARRQLLHKVLTKKELDVVRERTVWDLVAGNKMLSGEVIVRSPLQKGRILTSEDSAIEVTRLQSIMSLLDERPIQSSEEHTLYHVAATVRNYVGEIKQPNTVCMFLCSKAPGAQPLPLSEVFATDLVNQEGGESAISEEKIKTLFTDLSAVDIGEGSGAGANTYLVVKILGNEPARMVATPMPHSSVTRDGSISGQGGLSSSNSVNRGRRSLMWSARRKNSDPGEFAGLKPSQSTVLSERSDSAPARAVTPKEPKALRRTFAIGVLRLDFANKGRQEFEQEVSLWTPSNPLDEVTEETEKWDALISELNPSVTGVYKKYPFINRLQVHIKSFGHSDAETLIKKTPTLLHNIIQCKKIGFSGAPTKYRSDIYLTLRAPFLPQNCFLAHPKSGSVALGQSSNMANLQLTLEVRKASGDRIENCIFPSGNSNGHTAWRTTAIERGESWNLTIRLAINPEDVAGSHVVMSLADAPGFPFALCWMPLWTDDAFVRDGEHTLAMYKYDEHTSSMISGRGAYLSLPWNSQKKDEAITGTMAAVKIRTYLCSTKHSQDPNLLSLLKWRDQGANAIVDLLKRFLFVPEIEIVKLLPEVFDSLFEILVDNAGRDEIEDLVFNALVTVLGIVHDRRFDMSPLVDKYVQTRFNYPFATAAMVRSFNRLLSNPVDPATSRALRSTFKVGAHIFKFIMKARLQQKDKEAGIGITGRQSTFTKDMQNIFKALESLMTNSAPILVGTKTLLVQHFHTWLPELTICLTPAEVLELASSFVDSCASVQGKLILYKLILIMHLNEVDAFKTSETRSTLVSRTVKWLAPHWGKTGTVNDQWRDQVRLCCSVVASQIEGLGPEAADYIPKLVDSYLTVSQAPRSPKQHLSLLFPTSYPFPTKQIDTTGDFDEILVELLAILAAITNLPITIHPDLPKDEMVSFLSDTLQVLMASLDGGAFPKTWLSVNIYHHKATMKALEKLCGVLIDSFIPDPDQAEDFATDLWRSFFDTLLKLVSSDALALETFPEQKRRAVWKIAGDVRELGAESLRRSWDAIGWETTTDDHDRYGLEKMGGYQVQYVPGLVAPIVELCLSVHQGLRSVAIQVLQTMIVSEWSLSEDLGLIQAEMIDCLDRLFKTKNLTESVIQKLFINELIDLFEPMAQNPDDALFNAVKDLINTIDELLDLLVAVHGRESSGEVFHIMDTLHLMEFLKDMQKEDIYIRYVHQLAHIQAEAGNMTEAGLALRLHAELYEWDPTTTVQVLEDPAFPAQTAFDRKEHLYFEMIKHYEDGLSWNNALAAYQELASQYEHNVFDFAKLARTQRAMATVYESINRGDRQLPRYFRVVYRGLGWPHALRDKQFVFEGSPMDNRATFTDRLQQQHPSAQISTGAQDEDVEGQYLEIFSVGPQKDLMHPIYQRPKVAQMIRDYYVLSTPNTFSTTSRLQGANETNIKERRVHKVIYTTAETFPTILRRSEIVSVEEVIYTPLQTALERTIRKTAELAALERRVANGEDSALQMLTESLMLSVDSKSPNSVAQYRELLPRPFPPVGSDAGEDDDDEQLEPPLEPLENALKNALMDHALMVKRCLGTYTRPAQLATAQDLSGRFEQTFAPELEALHVGQLTHLLSAPSHHQHNSSSLLNPSIAQATVIPLLQAAPSPAAFEKMRLSAAALLPSSALFPSPSQDTTPRAVSHNEKNRLSLTFVKRNSVSLFNHTHHASDSTVRSGGQNNNVAAGSGHAPQNLAAALSAAAAAGGEQGSVGGGLKPTTADDARQSTSRSHSFADTLATSNTNTSTTSQSQTTPSRRRSRSHHRLSFLHSNSSANTLAAALPKTSPANTTDPAAAAPAAAARPGTSVSENNVMLGRISSAAARGGSGGGENKSASKESAAGGVAKDVKKRFSMLNIGRMGVSKGQARVGESVVEEQ</sequence>
<feature type="domain" description="SH3" evidence="8">
    <location>
        <begin position="7"/>
        <end position="88"/>
    </location>
</feature>
<comment type="subcellular location">
    <subcellularLocation>
        <location evidence="1">Cytoplasm</location>
    </subcellularLocation>
</comment>
<keyword evidence="3" id="KW-0963">Cytoplasm</keyword>
<dbReference type="InterPro" id="IPR001452">
    <property type="entry name" value="SH3_domain"/>
</dbReference>
<dbReference type="SMART" id="SM00326">
    <property type="entry name" value="SH3"/>
    <property type="match status" value="1"/>
</dbReference>
<dbReference type="InterPro" id="IPR036028">
    <property type="entry name" value="SH3-like_dom_sf"/>
</dbReference>
<dbReference type="SUPFAM" id="SSF50044">
    <property type="entry name" value="SH3-domain"/>
    <property type="match status" value="1"/>
</dbReference>
<feature type="compositionally biased region" description="Polar residues" evidence="7">
    <location>
        <begin position="1959"/>
        <end position="1972"/>
    </location>
</feature>
<feature type="compositionally biased region" description="Low complexity" evidence="7">
    <location>
        <begin position="2024"/>
        <end position="2042"/>
    </location>
</feature>
<dbReference type="EMBL" id="JBBPDW010000004">
    <property type="protein sequence ID" value="KAK7553436.1"/>
    <property type="molecule type" value="Genomic_DNA"/>
</dbReference>
<evidence type="ECO:0000256" key="7">
    <source>
        <dbReference type="SAM" id="MobiDB-lite"/>
    </source>
</evidence>
<feature type="compositionally biased region" description="Gly residues" evidence="7">
    <location>
        <begin position="1994"/>
        <end position="2003"/>
    </location>
</feature>
<accession>A0ABR1MLZ5</accession>
<dbReference type="Gene3D" id="1.25.40.410">
    <property type="match status" value="1"/>
</dbReference>
<feature type="compositionally biased region" description="Low complexity" evidence="7">
    <location>
        <begin position="2080"/>
        <end position="2089"/>
    </location>
</feature>
<keyword evidence="4" id="KW-0597">Phosphoprotein</keyword>
<keyword evidence="12" id="KW-1185">Reference proteome</keyword>
<evidence type="ECO:0000259" key="10">
    <source>
        <dbReference type="PROSITE" id="PS51651"/>
    </source>
</evidence>
<dbReference type="InterPro" id="IPR056372">
    <property type="entry name" value="TPR_DOCK"/>
</dbReference>
<feature type="compositionally biased region" description="Basic residues" evidence="7">
    <location>
        <begin position="2043"/>
        <end position="2054"/>
    </location>
</feature>
<proteinExistence type="inferred from homology"/>
<dbReference type="InterPro" id="IPR043161">
    <property type="entry name" value="DOCK_C_lobe_A"/>
</dbReference>
<dbReference type="SUPFAM" id="SSF48371">
    <property type="entry name" value="ARM repeat"/>
    <property type="match status" value="1"/>
</dbReference>
<reference evidence="11 12" key="1">
    <citation type="submission" date="2024-04" db="EMBL/GenBank/DDBJ databases">
        <title>Phyllosticta paracitricarpa is synonymous to the EU quarantine fungus P. citricarpa based on phylogenomic analyses.</title>
        <authorList>
            <consortium name="Lawrence Berkeley National Laboratory"/>
            <person name="Van Ingen-Buijs V.A."/>
            <person name="Van Westerhoven A.C."/>
            <person name="Haridas S."/>
            <person name="Skiadas P."/>
            <person name="Martin F."/>
            <person name="Groenewald J.Z."/>
            <person name="Crous P.W."/>
            <person name="Seidl M.F."/>
        </authorList>
    </citation>
    <scope>NUCLEOTIDE SEQUENCE [LARGE SCALE GENOMIC DNA]</scope>
    <source>
        <strain evidence="11 12">CBS 122670</strain>
    </source>
</reference>
<dbReference type="InterPro" id="IPR016024">
    <property type="entry name" value="ARM-type_fold"/>
</dbReference>
<dbReference type="InterPro" id="IPR026791">
    <property type="entry name" value="DOCK"/>
</dbReference>
<dbReference type="InterPro" id="IPR035892">
    <property type="entry name" value="C2_domain_sf"/>
</dbReference>
<dbReference type="InterPro" id="IPR032376">
    <property type="entry name" value="DOCK_N"/>
</dbReference>
<keyword evidence="2 5" id="KW-0728">SH3 domain</keyword>
<feature type="region of interest" description="Disordered" evidence="7">
    <location>
        <begin position="96"/>
        <end position="178"/>
    </location>
</feature>
<evidence type="ECO:0000313" key="11">
    <source>
        <dbReference type="EMBL" id="KAK7553436.1"/>
    </source>
</evidence>
<evidence type="ECO:0000256" key="6">
    <source>
        <dbReference type="PROSITE-ProRule" id="PRU00983"/>
    </source>
</evidence>
<feature type="region of interest" description="Disordered" evidence="7">
    <location>
        <begin position="439"/>
        <end position="510"/>
    </location>
</feature>
<dbReference type="PROSITE" id="PS51650">
    <property type="entry name" value="C2_DOCK"/>
    <property type="match status" value="1"/>
</dbReference>
<dbReference type="PANTHER" id="PTHR45653">
    <property type="entry name" value="DEDICATOR OF CYTOKINESIS"/>
    <property type="match status" value="1"/>
</dbReference>
<feature type="region of interest" description="Disordered" evidence="7">
    <location>
        <begin position="1780"/>
        <end position="1803"/>
    </location>
</feature>
<evidence type="ECO:0000256" key="2">
    <source>
        <dbReference type="ARBA" id="ARBA00022443"/>
    </source>
</evidence>
<dbReference type="Gene3D" id="2.30.30.40">
    <property type="entry name" value="SH3 Domains"/>
    <property type="match status" value="1"/>
</dbReference>
<evidence type="ECO:0000256" key="5">
    <source>
        <dbReference type="PROSITE-ProRule" id="PRU00192"/>
    </source>
</evidence>
<dbReference type="InterPro" id="IPR042455">
    <property type="entry name" value="DOCK_N_sub1"/>
</dbReference>
<feature type="region of interest" description="Disordered" evidence="7">
    <location>
        <begin position="1994"/>
        <end position="2131"/>
    </location>
</feature>
<evidence type="ECO:0000256" key="1">
    <source>
        <dbReference type="ARBA" id="ARBA00004496"/>
    </source>
</evidence>
<dbReference type="Gene3D" id="2.60.40.150">
    <property type="entry name" value="C2 domain"/>
    <property type="match status" value="1"/>
</dbReference>
<dbReference type="PROSITE" id="PS51651">
    <property type="entry name" value="DOCKER"/>
    <property type="match status" value="1"/>
</dbReference>
<dbReference type="Pfam" id="PF16172">
    <property type="entry name" value="DOCK_N"/>
    <property type="match status" value="1"/>
</dbReference>
<evidence type="ECO:0000256" key="3">
    <source>
        <dbReference type="ARBA" id="ARBA00022490"/>
    </source>
</evidence>